<dbReference type="InterPro" id="IPR016136">
    <property type="entry name" value="DNA_helicase_N/primase_C"/>
</dbReference>
<evidence type="ECO:0000256" key="2">
    <source>
        <dbReference type="ARBA" id="ARBA00022515"/>
    </source>
</evidence>
<evidence type="ECO:0000256" key="3">
    <source>
        <dbReference type="ARBA" id="ARBA00022679"/>
    </source>
</evidence>
<keyword evidence="8 12" id="KW-0862">Zinc</keyword>
<comment type="catalytic activity">
    <reaction evidence="12">
        <text>ssDNA + n NTP = ssDNA/pppN(pN)n-1 hybrid + (n-1) diphosphate.</text>
        <dbReference type="EC" id="2.7.7.101"/>
    </reaction>
</comment>
<evidence type="ECO:0000256" key="9">
    <source>
        <dbReference type="ARBA" id="ARBA00022842"/>
    </source>
</evidence>
<evidence type="ECO:0000256" key="5">
    <source>
        <dbReference type="ARBA" id="ARBA00022705"/>
    </source>
</evidence>
<evidence type="ECO:0000259" key="16">
    <source>
        <dbReference type="PROSITE" id="PS50880"/>
    </source>
</evidence>
<dbReference type="InterPro" id="IPR037068">
    <property type="entry name" value="DNA_primase_core_N_sf"/>
</dbReference>
<dbReference type="FunFam" id="3.90.580.10:FF:000001">
    <property type="entry name" value="DNA primase"/>
    <property type="match status" value="1"/>
</dbReference>
<comment type="function">
    <text evidence="12 13">RNA polymerase that catalyzes the synthesis of short RNA molecules used as primers for DNA polymerase during DNA replication.</text>
</comment>
<dbReference type="Proteomes" id="UP000030153">
    <property type="component" value="Unassembled WGS sequence"/>
</dbReference>
<dbReference type="STRING" id="1385513.N780_05025"/>
<dbReference type="InterPro" id="IPR050219">
    <property type="entry name" value="DnaG_primase"/>
</dbReference>
<sequence>MSNRIPENIIEEIRNSNDIVDVVGEYVQLTKKSRNYFGLCPFHNEKTPSFSVSSDKQIFHCFGCGKGGNVLTFIREIEGVSFQEAIRILADKSGHHVPEQDTGDEDQSDPKHQENQTLLEAHGWLTKLYHHLLQHTKEGKDGYEHLKERGLSDEVIDAFQLGFAPNSKEFTMKFLENKGFHPQTMVKGGLLSYREDGHYGDRFRGRVIFPIRNHQGKTVAFSGRSVNGGEPKYLNSPETDLFQKGKLLYNFDLARSEIRKQNEVVLFEGQMDVISAYQGGIKHGIATLGTAISEPQAKLIRRYVERVVVCYDADKAGQDASYKAANLLKKVGCDVRIAQMKEGSDPDEYIRSHGSESFRKHVLDAAVTYMGFMINHLKQGFNLKNEGDRIQYIERVLDEVSKISKPLERDHYLRELAGEYDLSIDVLEQEIINRRKKQGLDKDKNSETSYTNNYKETSRKKQKLLPAFHNAERQLIYYMMHDASVSYKVQEQLGGAFNLNEHQVIVTYLYAYYEEGYEANPGQFIEQLPDASLQSLVSEIAMLKLQPDLSDAEVNDYIRVISNKRSEQESISSLELEQKEAERQNDPVKAAQIAMRIIELKKQLKSQ</sequence>
<dbReference type="GO" id="GO:0008270">
    <property type="term" value="F:zinc ion binding"/>
    <property type="evidence" value="ECO:0007669"/>
    <property type="project" value="UniProtKB-UniRule"/>
</dbReference>
<evidence type="ECO:0000256" key="7">
    <source>
        <dbReference type="ARBA" id="ARBA00022771"/>
    </source>
</evidence>
<dbReference type="NCBIfam" id="TIGR01391">
    <property type="entry name" value="dnaG"/>
    <property type="match status" value="1"/>
</dbReference>
<keyword evidence="7 12" id="KW-0863">Zinc-finger</keyword>
<dbReference type="InterPro" id="IPR034151">
    <property type="entry name" value="TOPRIM_DnaG_bac"/>
</dbReference>
<evidence type="ECO:0000256" key="6">
    <source>
        <dbReference type="ARBA" id="ARBA00022723"/>
    </source>
</evidence>
<proteinExistence type="inferred from homology"/>
<comment type="subunit">
    <text evidence="12">Monomer. Interacts with DnaB.</text>
</comment>
<keyword evidence="18" id="KW-1185">Reference proteome</keyword>
<dbReference type="InterPro" id="IPR030846">
    <property type="entry name" value="DnaG_bac"/>
</dbReference>
<dbReference type="GO" id="GO:1990077">
    <property type="term" value="C:primosome complex"/>
    <property type="evidence" value="ECO:0007669"/>
    <property type="project" value="UniProtKB-KW"/>
</dbReference>
<dbReference type="Pfam" id="PF10410">
    <property type="entry name" value="DnaB_bind"/>
    <property type="match status" value="1"/>
</dbReference>
<dbReference type="GO" id="GO:0005737">
    <property type="term" value="C:cytoplasm"/>
    <property type="evidence" value="ECO:0007669"/>
    <property type="project" value="TreeGrafter"/>
</dbReference>
<dbReference type="GO" id="GO:0006269">
    <property type="term" value="P:DNA replication, synthesis of primer"/>
    <property type="evidence" value="ECO:0007669"/>
    <property type="project" value="UniProtKB-UniRule"/>
</dbReference>
<dbReference type="GO" id="GO:0003677">
    <property type="term" value="F:DNA binding"/>
    <property type="evidence" value="ECO:0007669"/>
    <property type="project" value="UniProtKB-KW"/>
</dbReference>
<dbReference type="InterPro" id="IPR006295">
    <property type="entry name" value="DNA_primase_DnaG"/>
</dbReference>
<dbReference type="PIRSF" id="PIRSF002811">
    <property type="entry name" value="DnaG"/>
    <property type="match status" value="1"/>
</dbReference>
<protein>
    <recommendedName>
        <fullName evidence="12 13">DNA primase</fullName>
        <ecNumber evidence="12">2.7.7.101</ecNumber>
    </recommendedName>
</protein>
<dbReference type="SUPFAM" id="SSF56731">
    <property type="entry name" value="DNA primase core"/>
    <property type="match status" value="1"/>
</dbReference>
<dbReference type="Pfam" id="PF01807">
    <property type="entry name" value="Zn_ribbon_DnaG"/>
    <property type="match status" value="1"/>
</dbReference>
<dbReference type="PROSITE" id="PS50880">
    <property type="entry name" value="TOPRIM"/>
    <property type="match status" value="1"/>
</dbReference>
<feature type="region of interest" description="Disordered" evidence="15">
    <location>
        <begin position="95"/>
        <end position="114"/>
    </location>
</feature>
<dbReference type="AlphaFoldDB" id="A0A0A2UVH9"/>
<dbReference type="EC" id="2.7.7.101" evidence="12"/>
<keyword evidence="4 12" id="KW-0548">Nucleotidyltransferase</keyword>
<keyword evidence="6 12" id="KW-0479">Metal-binding</keyword>
<comment type="similarity">
    <text evidence="12 13">Belongs to the DnaG primase family.</text>
</comment>
<organism evidence="17 18">
    <name type="scientific">Pontibacillus chungwhensis BH030062</name>
    <dbReference type="NCBI Taxonomy" id="1385513"/>
    <lineage>
        <taxon>Bacteria</taxon>
        <taxon>Bacillati</taxon>
        <taxon>Bacillota</taxon>
        <taxon>Bacilli</taxon>
        <taxon>Bacillales</taxon>
        <taxon>Bacillaceae</taxon>
        <taxon>Pontibacillus</taxon>
    </lineage>
</organism>
<name>A0A0A2UVH9_9BACI</name>
<dbReference type="Pfam" id="PF13155">
    <property type="entry name" value="Toprim_2"/>
    <property type="match status" value="1"/>
</dbReference>
<dbReference type="Gene3D" id="3.40.1360.10">
    <property type="match status" value="1"/>
</dbReference>
<dbReference type="HAMAP" id="MF_00974">
    <property type="entry name" value="DNA_primase_DnaG"/>
    <property type="match status" value="1"/>
</dbReference>
<dbReference type="FunFam" id="3.90.980.10:FF:000001">
    <property type="entry name" value="DNA primase"/>
    <property type="match status" value="1"/>
</dbReference>
<keyword evidence="3 12" id="KW-0808">Transferase</keyword>
<keyword evidence="1 12" id="KW-0240">DNA-directed RNA polymerase</keyword>
<dbReference type="Gene3D" id="6.10.140.360">
    <property type="match status" value="1"/>
</dbReference>
<dbReference type="Gene3D" id="1.10.860.10">
    <property type="entry name" value="DNAb Helicase, Chain A"/>
    <property type="match status" value="1"/>
</dbReference>
<dbReference type="eggNOG" id="COG0358">
    <property type="taxonomic scope" value="Bacteria"/>
</dbReference>
<dbReference type="PANTHER" id="PTHR30313:SF2">
    <property type="entry name" value="DNA PRIMASE"/>
    <property type="match status" value="1"/>
</dbReference>
<gene>
    <name evidence="12" type="primary">dnaG</name>
    <name evidence="17" type="ORF">N780_05025</name>
</gene>
<evidence type="ECO:0000256" key="1">
    <source>
        <dbReference type="ARBA" id="ARBA00022478"/>
    </source>
</evidence>
<dbReference type="GO" id="GO:0003899">
    <property type="term" value="F:DNA-directed RNA polymerase activity"/>
    <property type="evidence" value="ECO:0007669"/>
    <property type="project" value="UniProtKB-UniRule"/>
</dbReference>
<dbReference type="GO" id="GO:0005524">
    <property type="term" value="F:ATP binding"/>
    <property type="evidence" value="ECO:0007669"/>
    <property type="project" value="InterPro"/>
</dbReference>
<dbReference type="SMART" id="SM00493">
    <property type="entry name" value="TOPRIM"/>
    <property type="match status" value="1"/>
</dbReference>
<dbReference type="SUPFAM" id="SSF48024">
    <property type="entry name" value="N-terminal domain of DnaB helicase"/>
    <property type="match status" value="1"/>
</dbReference>
<feature type="domain" description="Toprim" evidence="16">
    <location>
        <begin position="262"/>
        <end position="343"/>
    </location>
</feature>
<dbReference type="EMBL" id="AVBG01000012">
    <property type="protein sequence ID" value="KGP90506.1"/>
    <property type="molecule type" value="Genomic_DNA"/>
</dbReference>
<feature type="zinc finger region" description="CHC2-type" evidence="12 14">
    <location>
        <begin position="40"/>
        <end position="64"/>
    </location>
</feature>
<keyword evidence="5 12" id="KW-0235">DNA replication</keyword>
<evidence type="ECO:0000256" key="8">
    <source>
        <dbReference type="ARBA" id="ARBA00022833"/>
    </source>
</evidence>
<dbReference type="Gene3D" id="3.90.980.10">
    <property type="entry name" value="DNA primase, catalytic core, N-terminal domain"/>
    <property type="match status" value="1"/>
</dbReference>
<evidence type="ECO:0000256" key="11">
    <source>
        <dbReference type="ARBA" id="ARBA00023163"/>
    </source>
</evidence>
<evidence type="ECO:0000256" key="12">
    <source>
        <dbReference type="HAMAP-Rule" id="MF_00974"/>
    </source>
</evidence>
<dbReference type="OrthoDB" id="9803773at2"/>
<keyword evidence="9" id="KW-0460">Magnesium</keyword>
<dbReference type="InterPro" id="IPR036185">
    <property type="entry name" value="DNA_heli_DnaB-like_N_sf"/>
</dbReference>
<dbReference type="GO" id="GO:0003678">
    <property type="term" value="F:DNA helicase activity"/>
    <property type="evidence" value="ECO:0007669"/>
    <property type="project" value="InterPro"/>
</dbReference>
<keyword evidence="11 12" id="KW-0804">Transcription</keyword>
<dbReference type="Gene3D" id="3.90.580.10">
    <property type="entry name" value="Zinc finger, CHC2-type domain"/>
    <property type="match status" value="1"/>
</dbReference>
<evidence type="ECO:0000313" key="17">
    <source>
        <dbReference type="EMBL" id="KGP90506.1"/>
    </source>
</evidence>
<dbReference type="InterPro" id="IPR006171">
    <property type="entry name" value="TOPRIM_dom"/>
</dbReference>
<keyword evidence="2 12" id="KW-0639">Primosome</keyword>
<dbReference type="CDD" id="cd03364">
    <property type="entry name" value="TOPRIM_DnaG_primases"/>
    <property type="match status" value="1"/>
</dbReference>
<evidence type="ECO:0000313" key="18">
    <source>
        <dbReference type="Proteomes" id="UP000030153"/>
    </source>
</evidence>
<dbReference type="PANTHER" id="PTHR30313">
    <property type="entry name" value="DNA PRIMASE"/>
    <property type="match status" value="1"/>
</dbReference>
<evidence type="ECO:0000256" key="15">
    <source>
        <dbReference type="SAM" id="MobiDB-lite"/>
    </source>
</evidence>
<evidence type="ECO:0000256" key="10">
    <source>
        <dbReference type="ARBA" id="ARBA00023125"/>
    </source>
</evidence>
<dbReference type="SMART" id="SM00400">
    <property type="entry name" value="ZnF_CHCC"/>
    <property type="match status" value="1"/>
</dbReference>
<comment type="domain">
    <text evidence="12">Contains an N-terminal zinc-binding domain, a central core domain that contains the primase activity, and a C-terminal DnaB-binding domain.</text>
</comment>
<comment type="caution">
    <text evidence="17">The sequence shown here is derived from an EMBL/GenBank/DDBJ whole genome shotgun (WGS) entry which is preliminary data.</text>
</comment>
<evidence type="ECO:0000256" key="14">
    <source>
        <dbReference type="PIRSR" id="PIRSR002811-1"/>
    </source>
</evidence>
<comment type="cofactor">
    <cofactor evidence="12 13 14">
        <name>Zn(2+)</name>
        <dbReference type="ChEBI" id="CHEBI:29105"/>
    </cofactor>
    <text evidence="12 13 14">Binds 1 zinc ion per monomer.</text>
</comment>
<reference evidence="17 18" key="1">
    <citation type="submission" date="2013-08" db="EMBL/GenBank/DDBJ databases">
        <title>Genome of Pontibacillus chungwhensis.</title>
        <authorList>
            <person name="Wang Q."/>
            <person name="Wang G."/>
        </authorList>
    </citation>
    <scope>NUCLEOTIDE SEQUENCE [LARGE SCALE GENOMIC DNA]</scope>
    <source>
        <strain evidence="17 18">BH030062</strain>
    </source>
</reference>
<keyword evidence="10 12" id="KW-0238">DNA-binding</keyword>
<dbReference type="RefSeq" id="WP_036785801.1">
    <property type="nucleotide sequence ID" value="NZ_AVBG01000012.1"/>
</dbReference>
<accession>A0A0A2UVH9</accession>
<dbReference type="GO" id="GO:0000428">
    <property type="term" value="C:DNA-directed RNA polymerase complex"/>
    <property type="evidence" value="ECO:0007669"/>
    <property type="project" value="UniProtKB-KW"/>
</dbReference>
<dbReference type="InterPro" id="IPR019475">
    <property type="entry name" value="DNA_primase_DnaB-bd"/>
</dbReference>
<evidence type="ECO:0000256" key="4">
    <source>
        <dbReference type="ARBA" id="ARBA00022695"/>
    </source>
</evidence>
<evidence type="ECO:0000256" key="13">
    <source>
        <dbReference type="PIRNR" id="PIRNR002811"/>
    </source>
</evidence>
<dbReference type="SUPFAM" id="SSF57783">
    <property type="entry name" value="Zinc beta-ribbon"/>
    <property type="match status" value="1"/>
</dbReference>
<dbReference type="InterPro" id="IPR002694">
    <property type="entry name" value="Znf_CHC2"/>
</dbReference>
<dbReference type="Pfam" id="PF08275">
    <property type="entry name" value="DNAG_N"/>
    <property type="match status" value="1"/>
</dbReference>
<dbReference type="InterPro" id="IPR036977">
    <property type="entry name" value="DNA_primase_Znf_CHC2"/>
</dbReference>
<dbReference type="InterPro" id="IPR013264">
    <property type="entry name" value="DNAG_N"/>
</dbReference>